<evidence type="ECO:0000313" key="3">
    <source>
        <dbReference type="Proteomes" id="UP000499080"/>
    </source>
</evidence>
<dbReference type="AlphaFoldDB" id="A0A4Y2JRA0"/>
<comment type="caution">
    <text evidence="2">The sequence shown here is derived from an EMBL/GenBank/DDBJ whole genome shotgun (WGS) entry which is preliminary data.</text>
</comment>
<feature type="non-terminal residue" evidence="2">
    <location>
        <position position="63"/>
    </location>
</feature>
<evidence type="ECO:0000256" key="1">
    <source>
        <dbReference type="SAM" id="MobiDB-lite"/>
    </source>
</evidence>
<sequence>MENESDPPLKVYTSDEDDLFDMSTNYDDAPPPSSKSSQKWFSAFFSSGFFLQSRHTSLLGIVV</sequence>
<gene>
    <name evidence="2" type="ORF">AVEN_3989_1</name>
</gene>
<protein>
    <submittedName>
        <fullName evidence="2">Uncharacterized protein</fullName>
    </submittedName>
</protein>
<keyword evidence="3" id="KW-1185">Reference proteome</keyword>
<reference evidence="2 3" key="1">
    <citation type="journal article" date="2019" name="Sci. Rep.">
        <title>Orb-weaving spider Araneus ventricosus genome elucidates the spidroin gene catalogue.</title>
        <authorList>
            <person name="Kono N."/>
            <person name="Nakamura H."/>
            <person name="Ohtoshi R."/>
            <person name="Moran D.A.P."/>
            <person name="Shinohara A."/>
            <person name="Yoshida Y."/>
            <person name="Fujiwara M."/>
            <person name="Mori M."/>
            <person name="Tomita M."/>
            <person name="Arakawa K."/>
        </authorList>
    </citation>
    <scope>NUCLEOTIDE SEQUENCE [LARGE SCALE GENOMIC DNA]</scope>
</reference>
<feature type="region of interest" description="Disordered" evidence="1">
    <location>
        <begin position="1"/>
        <end position="33"/>
    </location>
</feature>
<dbReference type="Proteomes" id="UP000499080">
    <property type="component" value="Unassembled WGS sequence"/>
</dbReference>
<organism evidence="2 3">
    <name type="scientific">Araneus ventricosus</name>
    <name type="common">Orbweaver spider</name>
    <name type="synonym">Epeira ventricosa</name>
    <dbReference type="NCBI Taxonomy" id="182803"/>
    <lineage>
        <taxon>Eukaryota</taxon>
        <taxon>Metazoa</taxon>
        <taxon>Ecdysozoa</taxon>
        <taxon>Arthropoda</taxon>
        <taxon>Chelicerata</taxon>
        <taxon>Arachnida</taxon>
        <taxon>Araneae</taxon>
        <taxon>Araneomorphae</taxon>
        <taxon>Entelegynae</taxon>
        <taxon>Araneoidea</taxon>
        <taxon>Araneidae</taxon>
        <taxon>Araneus</taxon>
    </lineage>
</organism>
<proteinExistence type="predicted"/>
<name>A0A4Y2JRA0_ARAVE</name>
<dbReference type="EMBL" id="BGPR01111532">
    <property type="protein sequence ID" value="GBM92325.1"/>
    <property type="molecule type" value="Genomic_DNA"/>
</dbReference>
<evidence type="ECO:0000313" key="2">
    <source>
        <dbReference type="EMBL" id="GBM92325.1"/>
    </source>
</evidence>
<accession>A0A4Y2JRA0</accession>